<gene>
    <name evidence="2" type="ORF">NKR23_g11623</name>
</gene>
<reference evidence="2" key="1">
    <citation type="submission" date="2022-07" db="EMBL/GenBank/DDBJ databases">
        <title>Fungi with potential for degradation of polypropylene.</title>
        <authorList>
            <person name="Gostincar C."/>
        </authorList>
    </citation>
    <scope>NUCLEOTIDE SEQUENCE</scope>
    <source>
        <strain evidence="2">EXF-13308</strain>
    </source>
</reference>
<dbReference type="PANTHER" id="PTHR13621:SF2">
    <property type="entry name" value="PROLINE-RICH PROTEIN PRCC"/>
    <property type="match status" value="1"/>
</dbReference>
<evidence type="ECO:0000313" key="2">
    <source>
        <dbReference type="EMBL" id="KAJ9131669.1"/>
    </source>
</evidence>
<dbReference type="Pfam" id="PF10253">
    <property type="entry name" value="PRCC"/>
    <property type="match status" value="1"/>
</dbReference>
<feature type="compositionally biased region" description="Low complexity" evidence="1">
    <location>
        <begin position="191"/>
        <end position="221"/>
    </location>
</feature>
<evidence type="ECO:0000313" key="3">
    <source>
        <dbReference type="Proteomes" id="UP001174694"/>
    </source>
</evidence>
<dbReference type="AlphaFoldDB" id="A0AA38VJU1"/>
<feature type="region of interest" description="Disordered" evidence="1">
    <location>
        <begin position="380"/>
        <end position="404"/>
    </location>
</feature>
<proteinExistence type="predicted"/>
<dbReference type="Proteomes" id="UP001174694">
    <property type="component" value="Unassembled WGS sequence"/>
</dbReference>
<feature type="compositionally biased region" description="Low complexity" evidence="1">
    <location>
        <begin position="252"/>
        <end position="268"/>
    </location>
</feature>
<feature type="compositionally biased region" description="Polar residues" evidence="1">
    <location>
        <begin position="291"/>
        <end position="300"/>
    </location>
</feature>
<dbReference type="PANTHER" id="PTHR13621">
    <property type="entry name" value="PROLINE-RICH PROTEIN PRCC"/>
    <property type="match status" value="1"/>
</dbReference>
<dbReference type="InterPro" id="IPR018800">
    <property type="entry name" value="PRCC"/>
</dbReference>
<dbReference type="GO" id="GO:0005634">
    <property type="term" value="C:nucleus"/>
    <property type="evidence" value="ECO:0007669"/>
    <property type="project" value="TreeGrafter"/>
</dbReference>
<accession>A0AA38VJU1</accession>
<feature type="region of interest" description="Disordered" evidence="1">
    <location>
        <begin position="1"/>
        <end position="302"/>
    </location>
</feature>
<dbReference type="EMBL" id="JANBVO010000065">
    <property type="protein sequence ID" value="KAJ9131669.1"/>
    <property type="molecule type" value="Genomic_DNA"/>
</dbReference>
<organism evidence="2 3">
    <name type="scientific">Pleurostoma richardsiae</name>
    <dbReference type="NCBI Taxonomy" id="41990"/>
    <lineage>
        <taxon>Eukaryota</taxon>
        <taxon>Fungi</taxon>
        <taxon>Dikarya</taxon>
        <taxon>Ascomycota</taxon>
        <taxon>Pezizomycotina</taxon>
        <taxon>Sordariomycetes</taxon>
        <taxon>Sordariomycetidae</taxon>
        <taxon>Calosphaeriales</taxon>
        <taxon>Pleurostomataceae</taxon>
        <taxon>Pleurostoma</taxon>
    </lineage>
</organism>
<name>A0AA38VJU1_9PEZI</name>
<feature type="compositionally biased region" description="Acidic residues" evidence="1">
    <location>
        <begin position="234"/>
        <end position="251"/>
    </location>
</feature>
<protein>
    <submittedName>
        <fullName evidence="2">Mitotic checkpoint regulator, MAD2B-interacting-domain-containing protein</fullName>
    </submittedName>
</protein>
<evidence type="ECO:0000256" key="1">
    <source>
        <dbReference type="SAM" id="MobiDB-lite"/>
    </source>
</evidence>
<sequence length="404" mass="42354">MGLVDYSDSESEGEAPVPPKSKPQPSSAAVSTSKKPFQKIVDRSHPGKILVNLPQAAAAGDEPSEGPAPKRIKTGGGRFSGFSSFLPPPKTTNKPAAAPISSSGNKAPPRIGVHLKTSAEAAFSRDSPVGLGDGEEDGPGTGLNLPPPKSQAPQPSIPAELKPEEEVKLVGKPLMFKPLSVARKPGKKSGTKSATAAKVTTSAASATSSAAPSRPAAASTTEEPPKKKVSLFSIDDEPAAPEEEDEPEALTETETYSSLYESSYTAYAPTGGPLDSPSFADQQYQQPQTQANHSDPQSLTAIADDLGLSAAARRELFGRAGAPAAGQQAGRVVNFNMDREYAHNEQLRASGEVQQFNPVRAIQPGKHSLRQLANAVQSQREALEESFAQNKGKKSEAAGRYGWR</sequence>
<comment type="caution">
    <text evidence="2">The sequence shown here is derived from an EMBL/GenBank/DDBJ whole genome shotgun (WGS) entry which is preliminary data.</text>
</comment>
<keyword evidence="3" id="KW-1185">Reference proteome</keyword>
<feature type="compositionally biased region" description="Low complexity" evidence="1">
    <location>
        <begin position="80"/>
        <end position="99"/>
    </location>
</feature>